<dbReference type="InterPro" id="IPR000157">
    <property type="entry name" value="TIR_dom"/>
</dbReference>
<dbReference type="GO" id="GO:0007165">
    <property type="term" value="P:signal transduction"/>
    <property type="evidence" value="ECO:0007669"/>
    <property type="project" value="InterPro"/>
</dbReference>
<evidence type="ECO:0000259" key="1">
    <source>
        <dbReference type="Pfam" id="PF13676"/>
    </source>
</evidence>
<protein>
    <recommendedName>
        <fullName evidence="1">TIR domain-containing protein</fullName>
    </recommendedName>
</protein>
<dbReference type="InterPro" id="IPR035897">
    <property type="entry name" value="Toll_tir_struct_dom_sf"/>
</dbReference>
<evidence type="ECO:0000313" key="2">
    <source>
        <dbReference type="EnsemblMetazoa" id="CLYHEMP003672.1"/>
    </source>
</evidence>
<dbReference type="SUPFAM" id="SSF52200">
    <property type="entry name" value="Toll/Interleukin receptor TIR domain"/>
    <property type="match status" value="1"/>
</dbReference>
<name>A0A7M5V4W8_9CNID</name>
<organism evidence="2 3">
    <name type="scientific">Clytia hemisphaerica</name>
    <dbReference type="NCBI Taxonomy" id="252671"/>
    <lineage>
        <taxon>Eukaryota</taxon>
        <taxon>Metazoa</taxon>
        <taxon>Cnidaria</taxon>
        <taxon>Hydrozoa</taxon>
        <taxon>Hydroidolina</taxon>
        <taxon>Leptothecata</taxon>
        <taxon>Obeliida</taxon>
        <taxon>Clytiidae</taxon>
        <taxon>Clytia</taxon>
    </lineage>
</organism>
<dbReference type="Pfam" id="PF13676">
    <property type="entry name" value="TIR_2"/>
    <property type="match status" value="1"/>
</dbReference>
<feature type="domain" description="TIR" evidence="1">
    <location>
        <begin position="6"/>
        <end position="120"/>
    </location>
</feature>
<reference evidence="2" key="1">
    <citation type="submission" date="2021-01" db="UniProtKB">
        <authorList>
            <consortium name="EnsemblMetazoa"/>
        </authorList>
    </citation>
    <scope>IDENTIFICATION</scope>
</reference>
<dbReference type="RefSeq" id="XP_066910176.1">
    <property type="nucleotide sequence ID" value="XM_067054075.1"/>
</dbReference>
<dbReference type="AlphaFoldDB" id="A0A7M5V4W8"/>
<dbReference type="Proteomes" id="UP000594262">
    <property type="component" value="Unplaced"/>
</dbReference>
<evidence type="ECO:0000313" key="3">
    <source>
        <dbReference type="Proteomes" id="UP000594262"/>
    </source>
</evidence>
<dbReference type="Gene3D" id="3.40.50.10140">
    <property type="entry name" value="Toll/interleukin-1 receptor homology (TIR) domain"/>
    <property type="match status" value="1"/>
</dbReference>
<dbReference type="PANTHER" id="PTHR46270:SF2">
    <property type="entry name" value="TIR DOMAIN-CONTAINING PROTEIN"/>
    <property type="match status" value="1"/>
</dbReference>
<dbReference type="EnsemblMetazoa" id="CLYHEMT003672.1">
    <property type="protein sequence ID" value="CLYHEMP003672.1"/>
    <property type="gene ID" value="CLYHEMG003672"/>
</dbReference>
<dbReference type="GeneID" id="136797499"/>
<dbReference type="OrthoDB" id="2148946at2759"/>
<dbReference type="PANTHER" id="PTHR46270">
    <property type="entry name" value="ARMADILLO-TYPE FOLD-RELATED"/>
    <property type="match status" value="1"/>
</dbReference>
<proteinExistence type="predicted"/>
<accession>A0A7M5V4W8</accession>
<sequence>MPPKHIMISYNWDIQDLVKKVVSGLKSRGIPVWMDLDAMSGDINSSMAEGVDGCKAIVCFMTQKYQDSKNCKRELTYADQQEKDIIPCMAQKDYKAQSWLGIVTAGLLWMNFRDDSQLETKIDSLAKEIISQTGSDWMKGVTGSTARPAVAESRPKDLEDKVSRAFKHCSTGQFLAESGQTKFHPASGNRNNLVLRNQAEATSFWVQERKGGKGEIIFFKNYSTNGYLGYDANGDYTYTKAQHYGAEEWTLKVDESDNTGKRAVVIFAVYGKKYLGIKNGKLSGFPSLNPACRWYLE</sequence>
<keyword evidence="3" id="KW-1185">Reference proteome</keyword>